<reference evidence="1" key="1">
    <citation type="submission" date="2014-09" db="EMBL/GenBank/DDBJ databases">
        <authorList>
            <person name="Magalhaes I.L.F."/>
            <person name="Oliveira U."/>
            <person name="Santos F.R."/>
            <person name="Vidigal T.H.D.A."/>
            <person name="Brescovit A.D."/>
            <person name="Santos A.J."/>
        </authorList>
    </citation>
    <scope>NUCLEOTIDE SEQUENCE</scope>
    <source>
        <tissue evidence="1">Shoot tissue taken approximately 20 cm above the soil surface</tissue>
    </source>
</reference>
<protein>
    <submittedName>
        <fullName evidence="1">Uncharacterized protein</fullName>
    </submittedName>
</protein>
<organism evidence="1">
    <name type="scientific">Arundo donax</name>
    <name type="common">Giant reed</name>
    <name type="synonym">Donax arundinaceus</name>
    <dbReference type="NCBI Taxonomy" id="35708"/>
    <lineage>
        <taxon>Eukaryota</taxon>
        <taxon>Viridiplantae</taxon>
        <taxon>Streptophyta</taxon>
        <taxon>Embryophyta</taxon>
        <taxon>Tracheophyta</taxon>
        <taxon>Spermatophyta</taxon>
        <taxon>Magnoliopsida</taxon>
        <taxon>Liliopsida</taxon>
        <taxon>Poales</taxon>
        <taxon>Poaceae</taxon>
        <taxon>PACMAD clade</taxon>
        <taxon>Arundinoideae</taxon>
        <taxon>Arundineae</taxon>
        <taxon>Arundo</taxon>
    </lineage>
</organism>
<name>A0A0A8Z2I8_ARUDO</name>
<reference evidence="1" key="2">
    <citation type="journal article" date="2015" name="Data Brief">
        <title>Shoot transcriptome of the giant reed, Arundo donax.</title>
        <authorList>
            <person name="Barrero R.A."/>
            <person name="Guerrero F.D."/>
            <person name="Moolhuijzen P."/>
            <person name="Goolsby J.A."/>
            <person name="Tidwell J."/>
            <person name="Bellgard S.E."/>
            <person name="Bellgard M.I."/>
        </authorList>
    </citation>
    <scope>NUCLEOTIDE SEQUENCE</scope>
    <source>
        <tissue evidence="1">Shoot tissue taken approximately 20 cm above the soil surface</tissue>
    </source>
</reference>
<dbReference type="AlphaFoldDB" id="A0A0A8Z2I8"/>
<evidence type="ECO:0000313" key="1">
    <source>
        <dbReference type="EMBL" id="JAD31913.1"/>
    </source>
</evidence>
<proteinExistence type="predicted"/>
<accession>A0A0A8Z2I8</accession>
<sequence length="33" mass="3742">MQAFTLTNDADKNFSQRVSGLCLQMLMLMFLSS</sequence>
<dbReference type="EMBL" id="GBRH01265982">
    <property type="protein sequence ID" value="JAD31913.1"/>
    <property type="molecule type" value="Transcribed_RNA"/>
</dbReference>